<dbReference type="EMBL" id="PGOL01003030">
    <property type="protein sequence ID" value="PKI43580.1"/>
    <property type="molecule type" value="Genomic_DNA"/>
</dbReference>
<feature type="compositionally biased region" description="Basic and acidic residues" evidence="1">
    <location>
        <begin position="1"/>
        <end position="27"/>
    </location>
</feature>
<dbReference type="Proteomes" id="UP000233551">
    <property type="component" value="Unassembled WGS sequence"/>
</dbReference>
<evidence type="ECO:0000313" key="2">
    <source>
        <dbReference type="EMBL" id="PKI43580.1"/>
    </source>
</evidence>
<keyword evidence="3" id="KW-1185">Reference proteome</keyword>
<accession>A0A2I0IIN1</accession>
<feature type="region of interest" description="Disordered" evidence="1">
    <location>
        <begin position="1"/>
        <end position="34"/>
    </location>
</feature>
<organism evidence="2 3">
    <name type="scientific">Punica granatum</name>
    <name type="common">Pomegranate</name>
    <dbReference type="NCBI Taxonomy" id="22663"/>
    <lineage>
        <taxon>Eukaryota</taxon>
        <taxon>Viridiplantae</taxon>
        <taxon>Streptophyta</taxon>
        <taxon>Embryophyta</taxon>
        <taxon>Tracheophyta</taxon>
        <taxon>Spermatophyta</taxon>
        <taxon>Magnoliopsida</taxon>
        <taxon>eudicotyledons</taxon>
        <taxon>Gunneridae</taxon>
        <taxon>Pentapetalae</taxon>
        <taxon>rosids</taxon>
        <taxon>malvids</taxon>
        <taxon>Myrtales</taxon>
        <taxon>Lythraceae</taxon>
        <taxon>Punica</taxon>
    </lineage>
</organism>
<evidence type="ECO:0000256" key="1">
    <source>
        <dbReference type="SAM" id="MobiDB-lite"/>
    </source>
</evidence>
<sequence>IGKGRKDVKSEDSDFVRELTGATREDETATEASGSVRLQAEEASAIENEKADCWRRRCIYCKIRVLRVGNLLPEPGRITKGTGNLSRGVMVEVMTPPAKIGRIPNLRVFPILWGEASIPATTPSPYWGRRHPPPTGVVGALCDLNLS</sequence>
<feature type="non-terminal residue" evidence="2">
    <location>
        <position position="1"/>
    </location>
</feature>
<name>A0A2I0IIN1_PUNGR</name>
<reference evidence="2 3" key="1">
    <citation type="submission" date="2017-11" db="EMBL/GenBank/DDBJ databases">
        <title>De-novo sequencing of pomegranate (Punica granatum L.) genome.</title>
        <authorList>
            <person name="Akparov Z."/>
            <person name="Amiraslanov A."/>
            <person name="Hajiyeva S."/>
            <person name="Abbasov M."/>
            <person name="Kaur K."/>
            <person name="Hamwieh A."/>
            <person name="Solovyev V."/>
            <person name="Salamov A."/>
            <person name="Braich B."/>
            <person name="Kosarev P."/>
            <person name="Mahmoud A."/>
            <person name="Hajiyev E."/>
            <person name="Babayeva S."/>
            <person name="Izzatullayeva V."/>
            <person name="Mammadov A."/>
            <person name="Mammadov A."/>
            <person name="Sharifova S."/>
            <person name="Ojaghi J."/>
            <person name="Eynullazada K."/>
            <person name="Bayramov B."/>
            <person name="Abdulazimova A."/>
            <person name="Shahmuradov I."/>
        </authorList>
    </citation>
    <scope>NUCLEOTIDE SEQUENCE [LARGE SCALE GENOMIC DNA]</scope>
    <source>
        <strain evidence="3">cv. AG2017</strain>
        <tissue evidence="2">Leaf</tissue>
    </source>
</reference>
<proteinExistence type="predicted"/>
<comment type="caution">
    <text evidence="2">The sequence shown here is derived from an EMBL/GenBank/DDBJ whole genome shotgun (WGS) entry which is preliminary data.</text>
</comment>
<protein>
    <submittedName>
        <fullName evidence="2">Uncharacterized protein</fullName>
    </submittedName>
</protein>
<dbReference type="AlphaFoldDB" id="A0A2I0IIN1"/>
<gene>
    <name evidence="2" type="ORF">CRG98_036010</name>
</gene>
<evidence type="ECO:0000313" key="3">
    <source>
        <dbReference type="Proteomes" id="UP000233551"/>
    </source>
</evidence>